<name>A0A0G1IDX4_9BACT</name>
<feature type="domain" description="Ribosome recycling factor" evidence="4">
    <location>
        <begin position="19"/>
        <end position="181"/>
    </location>
</feature>
<evidence type="ECO:0000256" key="3">
    <source>
        <dbReference type="SAM" id="Coils"/>
    </source>
</evidence>
<keyword evidence="2" id="KW-0648">Protein biosynthesis</keyword>
<dbReference type="PATRIC" id="fig|1618652.3.peg.311"/>
<gene>
    <name evidence="5" type="ORF">UW49_C0004G0035</name>
</gene>
<dbReference type="GO" id="GO:0006412">
    <property type="term" value="P:translation"/>
    <property type="evidence" value="ECO:0007669"/>
    <property type="project" value="UniProtKB-KW"/>
</dbReference>
<comment type="similarity">
    <text evidence="1">Belongs to the RRF family.</text>
</comment>
<dbReference type="GO" id="GO:0043023">
    <property type="term" value="F:ribosomal large subunit binding"/>
    <property type="evidence" value="ECO:0007669"/>
    <property type="project" value="TreeGrafter"/>
</dbReference>
<dbReference type="PANTHER" id="PTHR20982:SF3">
    <property type="entry name" value="MITOCHONDRIAL RIBOSOME RECYCLING FACTOR PSEUDO 1"/>
    <property type="match status" value="1"/>
</dbReference>
<proteinExistence type="inferred from homology"/>
<keyword evidence="3" id="KW-0175">Coiled coil</keyword>
<dbReference type="InterPro" id="IPR036191">
    <property type="entry name" value="RRF_sf"/>
</dbReference>
<dbReference type="PANTHER" id="PTHR20982">
    <property type="entry name" value="RIBOSOME RECYCLING FACTOR"/>
    <property type="match status" value="1"/>
</dbReference>
<evidence type="ECO:0000313" key="6">
    <source>
        <dbReference type="Proteomes" id="UP000033977"/>
    </source>
</evidence>
<evidence type="ECO:0000313" key="5">
    <source>
        <dbReference type="EMBL" id="KKT57420.1"/>
    </source>
</evidence>
<comment type="caution">
    <text evidence="5">The sequence shown here is derived from an EMBL/GenBank/DDBJ whole genome shotgun (WGS) entry which is preliminary data.</text>
</comment>
<dbReference type="InterPro" id="IPR002661">
    <property type="entry name" value="Ribosome_recyc_fac"/>
</dbReference>
<accession>A0A0G1IDX4</accession>
<evidence type="ECO:0000259" key="4">
    <source>
        <dbReference type="Pfam" id="PF01765"/>
    </source>
</evidence>
<feature type="coiled-coil region" evidence="3">
    <location>
        <begin position="155"/>
        <end position="182"/>
    </location>
</feature>
<dbReference type="Proteomes" id="UP000033977">
    <property type="component" value="Unassembled WGS sequence"/>
</dbReference>
<evidence type="ECO:0000256" key="1">
    <source>
        <dbReference type="ARBA" id="ARBA00005912"/>
    </source>
</evidence>
<dbReference type="NCBIfam" id="TIGR00496">
    <property type="entry name" value="frr"/>
    <property type="match status" value="1"/>
</dbReference>
<dbReference type="AlphaFoldDB" id="A0A0G1IDX4"/>
<dbReference type="EMBL" id="LCIN01000004">
    <property type="protein sequence ID" value="KKT57420.1"/>
    <property type="molecule type" value="Genomic_DNA"/>
</dbReference>
<evidence type="ECO:0000256" key="2">
    <source>
        <dbReference type="ARBA" id="ARBA00022917"/>
    </source>
</evidence>
<sequence>MIDFSKEEKEFQKIILWFAEDLKKIRTGRATSSVLEGIMVESYGVLTPLAHAAALSSPDPKSVLIRPWDKNLLPAIEQALARANLGLSIISETDQVRAIFPALTEERRKQFAKIVGQKAEEARISARKRRDEIWKTIQEEERTKIISENQKFSQKEKMEKIAEETNKKIAELAAKKEKELMEI</sequence>
<dbReference type="SUPFAM" id="SSF55194">
    <property type="entry name" value="Ribosome recycling factor, RRF"/>
    <property type="match status" value="1"/>
</dbReference>
<dbReference type="InterPro" id="IPR023584">
    <property type="entry name" value="Ribosome_recyc_fac_dom"/>
</dbReference>
<dbReference type="Pfam" id="PF01765">
    <property type="entry name" value="RRF"/>
    <property type="match status" value="1"/>
</dbReference>
<protein>
    <submittedName>
        <fullName evidence="5">Ribosome recycling factor</fullName>
    </submittedName>
</protein>
<reference evidence="5 6" key="1">
    <citation type="journal article" date="2015" name="Nature">
        <title>rRNA introns, odd ribosomes, and small enigmatic genomes across a large radiation of phyla.</title>
        <authorList>
            <person name="Brown C.T."/>
            <person name="Hug L.A."/>
            <person name="Thomas B.C."/>
            <person name="Sharon I."/>
            <person name="Castelle C.J."/>
            <person name="Singh A."/>
            <person name="Wilkins M.J."/>
            <person name="Williams K.H."/>
            <person name="Banfield J.F."/>
        </authorList>
    </citation>
    <scope>NUCLEOTIDE SEQUENCE [LARGE SCALE GENOMIC DNA]</scope>
</reference>
<dbReference type="Gene3D" id="3.30.1360.40">
    <property type="match status" value="1"/>
</dbReference>
<dbReference type="Gene3D" id="1.10.132.20">
    <property type="entry name" value="Ribosome-recycling factor"/>
    <property type="match status" value="1"/>
</dbReference>
<organism evidence="5 6">
    <name type="scientific">Candidatus Giovannonibacteria bacterium GW2011_GWB1_44_23</name>
    <dbReference type="NCBI Taxonomy" id="1618652"/>
    <lineage>
        <taxon>Bacteria</taxon>
        <taxon>Candidatus Giovannoniibacteriota</taxon>
    </lineage>
</organism>